<dbReference type="PANTHER" id="PTHR12526">
    <property type="entry name" value="GLYCOSYLTRANSFERASE"/>
    <property type="match status" value="1"/>
</dbReference>
<proteinExistence type="predicted"/>
<evidence type="ECO:0000259" key="3">
    <source>
        <dbReference type="Pfam" id="PF00534"/>
    </source>
</evidence>
<evidence type="ECO:0000256" key="2">
    <source>
        <dbReference type="SAM" id="MobiDB-lite"/>
    </source>
</evidence>
<dbReference type="PANTHER" id="PTHR12526:SF627">
    <property type="entry name" value="D-RHAMNOSYLTRANSFERASE WBPZ"/>
    <property type="match status" value="1"/>
</dbReference>
<feature type="domain" description="Glycosyl transferase family 1" evidence="3">
    <location>
        <begin position="187"/>
        <end position="289"/>
    </location>
</feature>
<dbReference type="Proteomes" id="UP000285768">
    <property type="component" value="Chromosome"/>
</dbReference>
<keyword evidence="5" id="KW-1185">Reference proteome</keyword>
<sequence length="348" mass="38149">MRILVWHVHGGWMDGFLRGRHEYLIPAEPQTTLPELPQGARPVDPASLRDEEVDVVVLQRTEELELVERLLGRRPGRDVPAVFVEHNTPKRLPVTERHPLAEQREIPVAHVTHFNRLAWDCGEAPTVVIEHGVPDPGPLYVGDLPTLGVVINEPVRRGRVTGTDLLPTFARAATLDCFGIDVDLLPEALGLGDRLQAVGDLPTAQLHAELARRRAYLHPLRWTSLGLSLLEAMHLGMPVLALATTEAPRAVPPPPDAGAVSADPTELAAAAGRLIEDPDEARQRGRAARAFALEHYGLERFLHDWDTLLADQVETRAARRVRTPADTAHRSPDPANPAAPGLMKGALR</sequence>
<reference evidence="4 5" key="1">
    <citation type="submission" date="2019-01" db="EMBL/GenBank/DDBJ databases">
        <title>Leucobacter muris sp. nov. isolated from the nose of a laboratory mouse.</title>
        <authorList>
            <person name="Benga L."/>
            <person name="Sproeer C."/>
            <person name="Schumann P."/>
            <person name="Verbarg S."/>
            <person name="Bunk B."/>
            <person name="Engelhardt E."/>
            <person name="Benten P.M."/>
            <person name="Sager M."/>
        </authorList>
    </citation>
    <scope>NUCLEOTIDE SEQUENCE [LARGE SCALE GENOMIC DNA]</scope>
    <source>
        <strain evidence="4 5">DSM 101948</strain>
    </source>
</reference>
<protein>
    <submittedName>
        <fullName evidence="4">Glycosyltransferase family 1 protein</fullName>
    </submittedName>
</protein>
<evidence type="ECO:0000313" key="5">
    <source>
        <dbReference type="Proteomes" id="UP000285768"/>
    </source>
</evidence>
<dbReference type="InterPro" id="IPR001296">
    <property type="entry name" value="Glyco_trans_1"/>
</dbReference>
<dbReference type="Pfam" id="PF00534">
    <property type="entry name" value="Glycos_transf_1"/>
    <property type="match status" value="1"/>
</dbReference>
<organism evidence="4 5">
    <name type="scientific">Leucobacter muris</name>
    <dbReference type="NCBI Taxonomy" id="1935379"/>
    <lineage>
        <taxon>Bacteria</taxon>
        <taxon>Bacillati</taxon>
        <taxon>Actinomycetota</taxon>
        <taxon>Actinomycetes</taxon>
        <taxon>Micrococcales</taxon>
        <taxon>Microbacteriaceae</taxon>
        <taxon>Leucobacter</taxon>
    </lineage>
</organism>
<keyword evidence="1" id="KW-0808">Transferase</keyword>
<accession>A0ABX5QGL9</accession>
<evidence type="ECO:0000313" key="4">
    <source>
        <dbReference type="EMBL" id="QAB18118.1"/>
    </source>
</evidence>
<name>A0ABX5QGL9_9MICO</name>
<feature type="region of interest" description="Disordered" evidence="2">
    <location>
        <begin position="319"/>
        <end position="348"/>
    </location>
</feature>
<dbReference type="RefSeq" id="WP_128387058.1">
    <property type="nucleotide sequence ID" value="NZ_CP035037.1"/>
</dbReference>
<evidence type="ECO:0000256" key="1">
    <source>
        <dbReference type="ARBA" id="ARBA00022679"/>
    </source>
</evidence>
<dbReference type="EMBL" id="CP035037">
    <property type="protein sequence ID" value="QAB18118.1"/>
    <property type="molecule type" value="Genomic_DNA"/>
</dbReference>
<gene>
    <name evidence="4" type="ORF">Leucomu_09475</name>
</gene>
<dbReference type="SUPFAM" id="SSF53756">
    <property type="entry name" value="UDP-Glycosyltransferase/glycogen phosphorylase"/>
    <property type="match status" value="1"/>
</dbReference>
<dbReference type="Gene3D" id="3.40.50.2000">
    <property type="entry name" value="Glycogen Phosphorylase B"/>
    <property type="match status" value="1"/>
</dbReference>